<evidence type="ECO:0000313" key="2">
    <source>
        <dbReference type="EMBL" id="MBC2243879.1"/>
    </source>
</evidence>
<evidence type="ECO:0000256" key="1">
    <source>
        <dbReference type="SAM" id="SignalP"/>
    </source>
</evidence>
<feature type="signal peptide" evidence="1">
    <location>
        <begin position="1"/>
        <end position="23"/>
    </location>
</feature>
<name>A0A842FH30_9LIST</name>
<dbReference type="Proteomes" id="UP000550367">
    <property type="component" value="Unassembled WGS sequence"/>
</dbReference>
<dbReference type="EMBL" id="JAARYY010000003">
    <property type="protein sequence ID" value="MBC2243879.1"/>
    <property type="molecule type" value="Genomic_DNA"/>
</dbReference>
<organism evidence="2 3">
    <name type="scientific">Listeria booriae</name>
    <dbReference type="NCBI Taxonomy" id="1552123"/>
    <lineage>
        <taxon>Bacteria</taxon>
        <taxon>Bacillati</taxon>
        <taxon>Bacillota</taxon>
        <taxon>Bacilli</taxon>
        <taxon>Bacillales</taxon>
        <taxon>Listeriaceae</taxon>
        <taxon>Listeria</taxon>
    </lineage>
</organism>
<evidence type="ECO:0000313" key="3">
    <source>
        <dbReference type="Proteomes" id="UP000550367"/>
    </source>
</evidence>
<dbReference type="RefSeq" id="WP_185551656.1">
    <property type="nucleotide sequence ID" value="NZ_JAARYY010000003.1"/>
</dbReference>
<proteinExistence type="predicted"/>
<comment type="caution">
    <text evidence="2">The sequence shown here is derived from an EMBL/GenBank/DDBJ whole genome shotgun (WGS) entry which is preliminary data.</text>
</comment>
<protein>
    <submittedName>
        <fullName evidence="2">Uncharacterized protein</fullName>
    </submittedName>
</protein>
<keyword evidence="1" id="KW-0732">Signal</keyword>
<reference evidence="2 3" key="1">
    <citation type="submission" date="2020-03" db="EMBL/GenBank/DDBJ databases">
        <title>Soil Listeria distribution.</title>
        <authorList>
            <person name="Liao J."/>
            <person name="Wiedmann M."/>
        </authorList>
    </citation>
    <scope>NUCLEOTIDE SEQUENCE [LARGE SCALE GENOMIC DNA]</scope>
    <source>
        <strain evidence="2 3">FSL L7-0153</strain>
    </source>
</reference>
<sequence>MYKRIFIGASAVMLTLSPMVVKADDSTEKTSDSIESSKGLGLKTTVINSSYNGNIDIDKKIAEIRTKAMEYFGQGASVRIDYESDPHKTLVLISKEDVSLDDLFSNLDNFDDAYWNQNGQGYFDKILVDIDY</sequence>
<gene>
    <name evidence="2" type="ORF">HCB25_07335</name>
</gene>
<dbReference type="AlphaFoldDB" id="A0A842FH30"/>
<feature type="chain" id="PRO_5032786850" evidence="1">
    <location>
        <begin position="24"/>
        <end position="132"/>
    </location>
</feature>
<accession>A0A842FH30</accession>